<dbReference type="Proteomes" id="UP001549047">
    <property type="component" value="Unassembled WGS sequence"/>
</dbReference>
<gene>
    <name evidence="1" type="ORF">ABID16_000889</name>
</gene>
<accession>A0ABV2IVS0</accession>
<protein>
    <submittedName>
        <fullName evidence="1">Citrate lyase beta subunit</fullName>
    </submittedName>
</protein>
<dbReference type="EMBL" id="JBEPMB010000001">
    <property type="protein sequence ID" value="MET3612584.1"/>
    <property type="molecule type" value="Genomic_DNA"/>
</dbReference>
<dbReference type="RefSeq" id="WP_354555147.1">
    <property type="nucleotide sequence ID" value="NZ_JBEPMB010000001.1"/>
</dbReference>
<evidence type="ECO:0000313" key="2">
    <source>
        <dbReference type="Proteomes" id="UP001549047"/>
    </source>
</evidence>
<name>A0ABV2IVS0_9HYPH</name>
<proteinExistence type="predicted"/>
<evidence type="ECO:0000313" key="1">
    <source>
        <dbReference type="EMBL" id="MET3612584.1"/>
    </source>
</evidence>
<keyword evidence="1" id="KW-0456">Lyase</keyword>
<keyword evidence="2" id="KW-1185">Reference proteome</keyword>
<dbReference type="GO" id="GO:0016829">
    <property type="term" value="F:lyase activity"/>
    <property type="evidence" value="ECO:0007669"/>
    <property type="project" value="UniProtKB-KW"/>
</dbReference>
<sequence length="153" mass="16005">MPRSLAEDRRLIAALSDHHWKGVYLDGIEAPSDVEKASALLRVAAANRNWTTAPLPLLAVLDTAAAALALASFNRAIPGLAALLFDGDALALASGASRKSDLIADLRRRLPLAARASGAIAILVTDDAGTEQVAQAARDGYAGLCVRDRIEPD</sequence>
<dbReference type="InterPro" id="IPR040442">
    <property type="entry name" value="Pyrv_kinase-like_dom_sf"/>
</dbReference>
<dbReference type="SUPFAM" id="SSF51621">
    <property type="entry name" value="Phosphoenolpyruvate/pyruvate domain"/>
    <property type="match status" value="1"/>
</dbReference>
<reference evidence="1 2" key="1">
    <citation type="submission" date="2024-06" db="EMBL/GenBank/DDBJ databases">
        <title>Genomic Encyclopedia of Type Strains, Phase IV (KMG-IV): sequencing the most valuable type-strain genomes for metagenomic binning, comparative biology and taxonomic classification.</title>
        <authorList>
            <person name="Goeker M."/>
        </authorList>
    </citation>
    <scope>NUCLEOTIDE SEQUENCE [LARGE SCALE GENOMIC DNA]</scope>
    <source>
        <strain evidence="1 2">DSM 29780</strain>
    </source>
</reference>
<dbReference type="InterPro" id="IPR015813">
    <property type="entry name" value="Pyrv/PenolPyrv_kinase-like_dom"/>
</dbReference>
<organism evidence="1 2">
    <name type="scientific">Rhizobium aquaticum</name>
    <dbReference type="NCBI Taxonomy" id="1549636"/>
    <lineage>
        <taxon>Bacteria</taxon>
        <taxon>Pseudomonadati</taxon>
        <taxon>Pseudomonadota</taxon>
        <taxon>Alphaproteobacteria</taxon>
        <taxon>Hyphomicrobiales</taxon>
        <taxon>Rhizobiaceae</taxon>
        <taxon>Rhizobium/Agrobacterium group</taxon>
        <taxon>Rhizobium</taxon>
    </lineage>
</organism>
<comment type="caution">
    <text evidence="1">The sequence shown here is derived from an EMBL/GenBank/DDBJ whole genome shotgun (WGS) entry which is preliminary data.</text>
</comment>
<dbReference type="Gene3D" id="3.20.20.60">
    <property type="entry name" value="Phosphoenolpyruvate-binding domains"/>
    <property type="match status" value="1"/>
</dbReference>